<gene>
    <name evidence="1" type="ORF">CC80DRAFT_418542</name>
</gene>
<dbReference type="EMBL" id="ML977001">
    <property type="protein sequence ID" value="KAF1954005.1"/>
    <property type="molecule type" value="Genomic_DNA"/>
</dbReference>
<reference evidence="1" key="1">
    <citation type="journal article" date="2020" name="Stud. Mycol.">
        <title>101 Dothideomycetes genomes: a test case for predicting lifestyles and emergence of pathogens.</title>
        <authorList>
            <person name="Haridas S."/>
            <person name="Albert R."/>
            <person name="Binder M."/>
            <person name="Bloem J."/>
            <person name="Labutti K."/>
            <person name="Salamov A."/>
            <person name="Andreopoulos B."/>
            <person name="Baker S."/>
            <person name="Barry K."/>
            <person name="Bills G."/>
            <person name="Bluhm B."/>
            <person name="Cannon C."/>
            <person name="Castanera R."/>
            <person name="Culley D."/>
            <person name="Daum C."/>
            <person name="Ezra D."/>
            <person name="Gonzalez J."/>
            <person name="Henrissat B."/>
            <person name="Kuo A."/>
            <person name="Liang C."/>
            <person name="Lipzen A."/>
            <person name="Lutzoni F."/>
            <person name="Magnuson J."/>
            <person name="Mondo S."/>
            <person name="Nolan M."/>
            <person name="Ohm R."/>
            <person name="Pangilinan J."/>
            <person name="Park H.-J."/>
            <person name="Ramirez L."/>
            <person name="Alfaro M."/>
            <person name="Sun H."/>
            <person name="Tritt A."/>
            <person name="Yoshinaga Y."/>
            <person name="Zwiers L.-H."/>
            <person name="Turgeon B."/>
            <person name="Goodwin S."/>
            <person name="Spatafora J."/>
            <person name="Crous P."/>
            <person name="Grigoriev I."/>
        </authorList>
    </citation>
    <scope>NUCLEOTIDE SEQUENCE</scope>
    <source>
        <strain evidence="1">CBS 675.92</strain>
    </source>
</reference>
<dbReference type="OrthoDB" id="10255128at2759"/>
<dbReference type="PANTHER" id="PTHR28181">
    <property type="entry name" value="UPF0655 PROTEIN YCR015C"/>
    <property type="match status" value="1"/>
</dbReference>
<organism evidence="1 2">
    <name type="scientific">Byssothecium circinans</name>
    <dbReference type="NCBI Taxonomy" id="147558"/>
    <lineage>
        <taxon>Eukaryota</taxon>
        <taxon>Fungi</taxon>
        <taxon>Dikarya</taxon>
        <taxon>Ascomycota</taxon>
        <taxon>Pezizomycotina</taxon>
        <taxon>Dothideomycetes</taxon>
        <taxon>Pleosporomycetidae</taxon>
        <taxon>Pleosporales</taxon>
        <taxon>Massarineae</taxon>
        <taxon>Massarinaceae</taxon>
        <taxon>Byssothecium</taxon>
    </lineage>
</organism>
<dbReference type="InterPro" id="IPR036412">
    <property type="entry name" value="HAD-like_sf"/>
</dbReference>
<accession>A0A6A5TMQ5</accession>
<dbReference type="PANTHER" id="PTHR28181:SF1">
    <property type="entry name" value="COLD TOLERANCE PROTEIN 1"/>
    <property type="match status" value="1"/>
</dbReference>
<protein>
    <recommendedName>
        <fullName evidence="3">HAD-like protein</fullName>
    </recommendedName>
</protein>
<dbReference type="Gene3D" id="3.40.50.1000">
    <property type="entry name" value="HAD superfamily/HAD-like"/>
    <property type="match status" value="1"/>
</dbReference>
<keyword evidence="2" id="KW-1185">Reference proteome</keyword>
<dbReference type="Proteomes" id="UP000800035">
    <property type="component" value="Unassembled WGS sequence"/>
</dbReference>
<sequence length="305" mass="34793">MPSKSGPIHWILDWDGTITKRDALETLVNIAASNNTHSKILNDWRQVSEAYMRDYENTLKDLLAQNLDKPSTINTERQLLYKIKDVEKRSLDRIYQSKIFAGLRDDMLDKGAAAAMEKGNVQVRDGFSDFMHHIQTRKKYEKRDEFNILSVNWSQRFIAACLEIANISSVQELLPSIHSNELEGIQQNTPSSGLIVPTSQHQDLIVSSVDKISVLNQLRSSRQIPIVYIGDSWTDFECLLSADLGICIRDEPMTSGQQTLADALGRVDVQCTHLEEMGTVDHKGLFWARNFEEIKRWVQRSDSIE</sequence>
<name>A0A6A5TMQ5_9PLEO</name>
<proteinExistence type="predicted"/>
<evidence type="ECO:0008006" key="3">
    <source>
        <dbReference type="Google" id="ProtNLM"/>
    </source>
</evidence>
<evidence type="ECO:0000313" key="2">
    <source>
        <dbReference type="Proteomes" id="UP000800035"/>
    </source>
</evidence>
<dbReference type="InterPro" id="IPR050849">
    <property type="entry name" value="HAD-like_hydrolase_phosphatase"/>
</dbReference>
<dbReference type="SUPFAM" id="SSF56784">
    <property type="entry name" value="HAD-like"/>
    <property type="match status" value="1"/>
</dbReference>
<dbReference type="InterPro" id="IPR023214">
    <property type="entry name" value="HAD_sf"/>
</dbReference>
<evidence type="ECO:0000313" key="1">
    <source>
        <dbReference type="EMBL" id="KAF1954005.1"/>
    </source>
</evidence>
<dbReference type="AlphaFoldDB" id="A0A6A5TMQ5"/>